<dbReference type="Proteomes" id="UP000774326">
    <property type="component" value="Unassembled WGS sequence"/>
</dbReference>
<feature type="compositionally biased region" description="Basic and acidic residues" evidence="1">
    <location>
        <begin position="12"/>
        <end position="27"/>
    </location>
</feature>
<feature type="non-terminal residue" evidence="2">
    <location>
        <position position="1"/>
    </location>
</feature>
<accession>A0A9P8QAU5</accession>
<reference evidence="2" key="1">
    <citation type="journal article" date="2021" name="Open Biol.">
        <title>Shared evolutionary footprints suggest mitochondrial oxidative damage underlies multiple complex I losses in fungi.</title>
        <authorList>
            <person name="Schikora-Tamarit M.A."/>
            <person name="Marcet-Houben M."/>
            <person name="Nosek J."/>
            <person name="Gabaldon T."/>
        </authorList>
    </citation>
    <scope>NUCLEOTIDE SEQUENCE</scope>
    <source>
        <strain evidence="2">CBS2887</strain>
    </source>
</reference>
<reference evidence="2" key="2">
    <citation type="submission" date="2021-01" db="EMBL/GenBank/DDBJ databases">
        <authorList>
            <person name="Schikora-Tamarit M.A."/>
        </authorList>
    </citation>
    <scope>NUCLEOTIDE SEQUENCE</scope>
    <source>
        <strain evidence="2">CBS2887</strain>
    </source>
</reference>
<evidence type="ECO:0000256" key="1">
    <source>
        <dbReference type="SAM" id="MobiDB-lite"/>
    </source>
</evidence>
<organism evidence="2 3">
    <name type="scientific">Wickerhamomyces pijperi</name>
    <name type="common">Yeast</name>
    <name type="synonym">Pichia pijperi</name>
    <dbReference type="NCBI Taxonomy" id="599730"/>
    <lineage>
        <taxon>Eukaryota</taxon>
        <taxon>Fungi</taxon>
        <taxon>Dikarya</taxon>
        <taxon>Ascomycota</taxon>
        <taxon>Saccharomycotina</taxon>
        <taxon>Saccharomycetes</taxon>
        <taxon>Phaffomycetales</taxon>
        <taxon>Wickerhamomycetaceae</taxon>
        <taxon>Wickerhamomyces</taxon>
    </lineage>
</organism>
<evidence type="ECO:0000313" key="2">
    <source>
        <dbReference type="EMBL" id="KAH3686064.1"/>
    </source>
</evidence>
<gene>
    <name evidence="2" type="ORF">WICPIJ_002960</name>
</gene>
<comment type="caution">
    <text evidence="2">The sequence shown here is derived from an EMBL/GenBank/DDBJ whole genome shotgun (WGS) entry which is preliminary data.</text>
</comment>
<proteinExistence type="predicted"/>
<keyword evidence="3" id="KW-1185">Reference proteome</keyword>
<protein>
    <submittedName>
        <fullName evidence="2">Uncharacterized protein</fullName>
    </submittedName>
</protein>
<evidence type="ECO:0000313" key="3">
    <source>
        <dbReference type="Proteomes" id="UP000774326"/>
    </source>
</evidence>
<feature type="region of interest" description="Disordered" evidence="1">
    <location>
        <begin position="1"/>
        <end position="29"/>
    </location>
</feature>
<name>A0A9P8QAU5_WICPI</name>
<dbReference type="AlphaFoldDB" id="A0A9P8QAU5"/>
<dbReference type="EMBL" id="JAEUBG010001664">
    <property type="protein sequence ID" value="KAH3686064.1"/>
    <property type="molecule type" value="Genomic_DNA"/>
</dbReference>
<sequence length="38" mass="4124">AGPGRSQIGGKTGEKMDPGEYPGHDRFPVPVFEQRLLV</sequence>